<keyword evidence="8" id="KW-0448">Lipopolysaccharide biosynthesis</keyword>
<evidence type="ECO:0000256" key="6">
    <source>
        <dbReference type="ARBA" id="ARBA00031445"/>
    </source>
</evidence>
<organism evidence="11 12">
    <name type="scientific">Pontibaca methylaminivorans</name>
    <dbReference type="NCBI Taxonomy" id="515897"/>
    <lineage>
        <taxon>Bacteria</taxon>
        <taxon>Pseudomonadati</taxon>
        <taxon>Pseudomonadota</taxon>
        <taxon>Alphaproteobacteria</taxon>
        <taxon>Rhodobacterales</taxon>
        <taxon>Roseobacteraceae</taxon>
        <taxon>Pontibaca</taxon>
    </lineage>
</organism>
<dbReference type="GO" id="GO:0043842">
    <property type="term" value="F:Kdo transferase activity"/>
    <property type="evidence" value="ECO:0007669"/>
    <property type="project" value="UniProtKB-EC"/>
</dbReference>
<keyword evidence="12" id="KW-1185">Reference proteome</keyword>
<proteinExistence type="inferred from homology"/>
<dbReference type="InterPro" id="IPR038107">
    <property type="entry name" value="Glycos_transf_N_sf"/>
</dbReference>
<dbReference type="PANTHER" id="PTHR42755">
    <property type="entry name" value="3-DEOXY-MANNO-OCTULOSONATE CYTIDYLYLTRANSFERASE"/>
    <property type="match status" value="1"/>
</dbReference>
<evidence type="ECO:0000256" key="2">
    <source>
        <dbReference type="ARBA" id="ARBA00004713"/>
    </source>
</evidence>
<comment type="catalytic activity">
    <reaction evidence="7 8">
        <text>lipid IVA (E. coli) + CMP-3-deoxy-beta-D-manno-octulosonate = alpha-Kdo-(2-&gt;6)-lipid IVA (E. coli) + CMP + H(+)</text>
        <dbReference type="Rhea" id="RHEA:28066"/>
        <dbReference type="ChEBI" id="CHEBI:15378"/>
        <dbReference type="ChEBI" id="CHEBI:58603"/>
        <dbReference type="ChEBI" id="CHEBI:60364"/>
        <dbReference type="ChEBI" id="CHEBI:60377"/>
        <dbReference type="ChEBI" id="CHEBI:85987"/>
        <dbReference type="EC" id="2.4.99.12"/>
    </reaction>
</comment>
<keyword evidence="5 8" id="KW-0808">Transferase</keyword>
<keyword evidence="8" id="KW-1003">Cell membrane</keyword>
<dbReference type="RefSeq" id="WP_159438964.1">
    <property type="nucleotide sequence ID" value="NZ_FTPS01000001.1"/>
</dbReference>
<dbReference type="InterPro" id="IPR039901">
    <property type="entry name" value="Kdotransferase"/>
</dbReference>
<dbReference type="GO" id="GO:0009245">
    <property type="term" value="P:lipid A biosynthetic process"/>
    <property type="evidence" value="ECO:0007669"/>
    <property type="project" value="TreeGrafter"/>
</dbReference>
<dbReference type="Gene3D" id="3.40.50.11720">
    <property type="entry name" value="3-Deoxy-D-manno-octulosonic-acid transferase, N-terminal domain"/>
    <property type="match status" value="1"/>
</dbReference>
<evidence type="ECO:0000256" key="5">
    <source>
        <dbReference type="ARBA" id="ARBA00022679"/>
    </source>
</evidence>
<dbReference type="PANTHER" id="PTHR42755:SF1">
    <property type="entry name" value="3-DEOXY-D-MANNO-OCTULOSONIC ACID TRANSFERASE, MITOCHONDRIAL-RELATED"/>
    <property type="match status" value="1"/>
</dbReference>
<dbReference type="InterPro" id="IPR007507">
    <property type="entry name" value="Glycos_transf_N"/>
</dbReference>
<dbReference type="EC" id="2.4.99.12" evidence="3 8"/>
<evidence type="ECO:0000256" key="8">
    <source>
        <dbReference type="RuleBase" id="RU365103"/>
    </source>
</evidence>
<comment type="pathway">
    <text evidence="2 8">Bacterial outer membrane biogenesis; LPS core biosynthesis.</text>
</comment>
<comment type="subcellular location">
    <subcellularLocation>
        <location evidence="8">Cell membrane</location>
    </subcellularLocation>
</comment>
<dbReference type="Proteomes" id="UP000192455">
    <property type="component" value="Unassembled WGS sequence"/>
</dbReference>
<evidence type="ECO:0000256" key="4">
    <source>
        <dbReference type="ARBA" id="ARBA00019077"/>
    </source>
</evidence>
<dbReference type="AlphaFoldDB" id="A0A1R3WVU2"/>
<reference evidence="11 12" key="1">
    <citation type="submission" date="2017-01" db="EMBL/GenBank/DDBJ databases">
        <authorList>
            <person name="Mah S.A."/>
            <person name="Swanson W.J."/>
            <person name="Moy G.W."/>
            <person name="Vacquier V.D."/>
        </authorList>
    </citation>
    <scope>NUCLEOTIDE SEQUENCE [LARGE SCALE GENOMIC DNA]</scope>
    <source>
        <strain evidence="11 12">DSM 21219</strain>
    </source>
</reference>
<accession>A0A1R3WVU2</accession>
<evidence type="ECO:0000256" key="3">
    <source>
        <dbReference type="ARBA" id="ARBA00012621"/>
    </source>
</evidence>
<protein>
    <recommendedName>
        <fullName evidence="4 8">3-deoxy-D-manno-octulosonic acid transferase</fullName>
        <shortName evidence="8">Kdo transferase</shortName>
        <ecNumber evidence="3 8">2.4.99.12</ecNumber>
    </recommendedName>
    <alternativeName>
        <fullName evidence="6 8">Lipid IV(A) 3-deoxy-D-manno-octulosonic acid transferase</fullName>
    </alternativeName>
</protein>
<gene>
    <name evidence="11" type="ORF">SAMN05421849_1632</name>
</gene>
<comment type="similarity">
    <text evidence="8">Belongs to the glycosyltransferase group 1 family.</text>
</comment>
<dbReference type="SUPFAM" id="SSF53756">
    <property type="entry name" value="UDP-Glycosyltransferase/glycogen phosphorylase"/>
    <property type="match status" value="1"/>
</dbReference>
<keyword evidence="8" id="KW-0472">Membrane</keyword>
<sequence length="418" mass="45073">MAVRHGFTAGWRQPPRMPPDALPGGRPGAADRRKDGRELVWAHATSSARLAVLHELGQRLQTQRGDVDLLITVEQGRIPGLAALRDSDVARLVILDGDRLAPLERAAGRWPPDLCLWLGGHLMPNVIAAVAATRAPLVLLDVGEADLPERRRRWFIDHTRRKLATFDRVLTTSAGAAAAMRRLGVTDERITIMSRLRPSVLPPPCPETDLTAFTQALSSRPVWLAAHVKAEEFSAVIEAHLIALRLVHRLLLVILPERETDIETLRPMLAAANLRFAAWSDGPAIEDHKQVLIADGGAGTGLWYRAAPVAFLAGSLAPGMRGICPLEAAALGTAILHGPNVRDHQESYARFAAAGAARIVNDGLSLGSAIIQLTPPDQASELALAGWRVITESAEATDRLLDLVQETLDTGSVPHARA</sequence>
<feature type="domain" description="3-deoxy-D-manno-octulosonic-acid transferase N-terminal" evidence="10">
    <location>
        <begin position="32"/>
        <end position="197"/>
    </location>
</feature>
<dbReference type="GO" id="GO:0005886">
    <property type="term" value="C:plasma membrane"/>
    <property type="evidence" value="ECO:0007669"/>
    <property type="project" value="UniProtKB-SubCell"/>
</dbReference>
<evidence type="ECO:0000313" key="12">
    <source>
        <dbReference type="Proteomes" id="UP000192455"/>
    </source>
</evidence>
<evidence type="ECO:0000259" key="10">
    <source>
        <dbReference type="Pfam" id="PF04413"/>
    </source>
</evidence>
<dbReference type="STRING" id="515897.SAMN05421849_1632"/>
<feature type="region of interest" description="Disordered" evidence="9">
    <location>
        <begin position="1"/>
        <end position="35"/>
    </location>
</feature>
<dbReference type="Pfam" id="PF04413">
    <property type="entry name" value="Glycos_transf_N"/>
    <property type="match status" value="1"/>
</dbReference>
<dbReference type="GO" id="GO:0009244">
    <property type="term" value="P:lipopolysaccharide core region biosynthetic process"/>
    <property type="evidence" value="ECO:0007669"/>
    <property type="project" value="UniProtKB-UniRule"/>
</dbReference>
<comment type="function">
    <text evidence="1 8">Involved in lipopolysaccharide (LPS) biosynthesis. Catalyzes the transfer of 3-deoxy-D-manno-octulosonate (Kdo) residue(s) from CMP-Kdo to lipid IV(A), the tetraacyldisaccharide-1,4'-bisphosphate precursor of lipid A.</text>
</comment>
<evidence type="ECO:0000256" key="1">
    <source>
        <dbReference type="ARBA" id="ARBA00003394"/>
    </source>
</evidence>
<dbReference type="UniPathway" id="UPA00958"/>
<evidence type="ECO:0000256" key="7">
    <source>
        <dbReference type="ARBA" id="ARBA00049183"/>
    </source>
</evidence>
<name>A0A1R3WVU2_9RHOB</name>
<dbReference type="EMBL" id="FTPS01000001">
    <property type="protein sequence ID" value="SIT82175.1"/>
    <property type="molecule type" value="Genomic_DNA"/>
</dbReference>
<dbReference type="OrthoDB" id="9789797at2"/>
<dbReference type="Gene3D" id="3.40.50.2000">
    <property type="entry name" value="Glycogen Phosphorylase B"/>
    <property type="match status" value="1"/>
</dbReference>
<evidence type="ECO:0000256" key="9">
    <source>
        <dbReference type="SAM" id="MobiDB-lite"/>
    </source>
</evidence>
<evidence type="ECO:0000313" key="11">
    <source>
        <dbReference type="EMBL" id="SIT82175.1"/>
    </source>
</evidence>